<dbReference type="eggNOG" id="COG2334">
    <property type="taxonomic scope" value="Bacteria"/>
</dbReference>
<gene>
    <name evidence="2" type="ORF">JCM21714_1654</name>
</gene>
<sequence length="337" mass="40707">MEWSDILTAYQIQSEEIEQITERVYKIKSNSRQFALKKSNLVTDDLGRWLAIYQYIQHKQIFGFVPVYQTKDRQPFYQQQTDIYYLMPWVERRYSEQPIDEYGSVVHAMGSLHASTMAQHEIASLRQNKSTLEQQFYQEIVSYREQMITSIRYFEAKRFMSPIELQICMYYRDMEEIFNNIEKWQEIYLEELENNDQMKYTLCHGNIKPSHYVLTPASTYFLNWEYAVMASPTFDLVRYYHYLFQFHDCDMDKVKESFSIYCQYINLTDYEKALLVLQILSPSNWLQTVLKCTQPTASNNNVRNSIEIEKQYRKLLFSFELQEYIFETLKREKVTET</sequence>
<dbReference type="InterPro" id="IPR011009">
    <property type="entry name" value="Kinase-like_dom_sf"/>
</dbReference>
<accession>W4VIQ9</accession>
<comment type="caution">
    <text evidence="2">The sequence shown here is derived from an EMBL/GenBank/DDBJ whole genome shotgun (WGS) entry which is preliminary data.</text>
</comment>
<dbReference type="PANTHER" id="PTHR39179">
    <property type="entry name" value="SPORE COAT PROTEIN I"/>
    <property type="match status" value="1"/>
</dbReference>
<evidence type="ECO:0000259" key="1">
    <source>
        <dbReference type="Pfam" id="PF01636"/>
    </source>
</evidence>
<evidence type="ECO:0000313" key="3">
    <source>
        <dbReference type="Proteomes" id="UP000019102"/>
    </source>
</evidence>
<dbReference type="EMBL" id="BAVS01000006">
    <property type="protein sequence ID" value="GAE92644.1"/>
    <property type="molecule type" value="Genomic_DNA"/>
</dbReference>
<dbReference type="PANTHER" id="PTHR39179:SF3">
    <property type="entry name" value="COTS-RELATED PROTEIN"/>
    <property type="match status" value="1"/>
</dbReference>
<name>W4VIQ9_9BACI</name>
<feature type="domain" description="Aminoglycoside phosphotransferase" evidence="1">
    <location>
        <begin position="22"/>
        <end position="242"/>
    </location>
</feature>
<proteinExistence type="predicted"/>
<organism evidence="2 3">
    <name type="scientific">Gracilibacillus boraciitolerans JCM 21714</name>
    <dbReference type="NCBI Taxonomy" id="1298598"/>
    <lineage>
        <taxon>Bacteria</taxon>
        <taxon>Bacillati</taxon>
        <taxon>Bacillota</taxon>
        <taxon>Bacilli</taxon>
        <taxon>Bacillales</taxon>
        <taxon>Bacillaceae</taxon>
        <taxon>Gracilibacillus</taxon>
    </lineage>
</organism>
<protein>
    <submittedName>
        <fullName evidence="2">CotS-related protein</fullName>
    </submittedName>
</protein>
<dbReference type="Pfam" id="PF01636">
    <property type="entry name" value="APH"/>
    <property type="match status" value="1"/>
</dbReference>
<dbReference type="STRING" id="1298598.JCM21714_1654"/>
<dbReference type="AlphaFoldDB" id="W4VIQ9"/>
<dbReference type="Proteomes" id="UP000019102">
    <property type="component" value="Unassembled WGS sequence"/>
</dbReference>
<dbReference type="Gene3D" id="3.90.1200.10">
    <property type="match status" value="1"/>
</dbReference>
<dbReference type="InterPro" id="IPR047175">
    <property type="entry name" value="CotS-like"/>
</dbReference>
<dbReference type="SUPFAM" id="SSF56112">
    <property type="entry name" value="Protein kinase-like (PK-like)"/>
    <property type="match status" value="1"/>
</dbReference>
<dbReference type="InterPro" id="IPR002575">
    <property type="entry name" value="Aminoglycoside_PTrfase"/>
</dbReference>
<keyword evidence="3" id="KW-1185">Reference proteome</keyword>
<dbReference type="Gene3D" id="3.30.200.20">
    <property type="entry name" value="Phosphorylase Kinase, domain 1"/>
    <property type="match status" value="1"/>
</dbReference>
<dbReference type="RefSeq" id="WP_035722694.1">
    <property type="nucleotide sequence ID" value="NZ_BAVS01000006.1"/>
</dbReference>
<evidence type="ECO:0000313" key="2">
    <source>
        <dbReference type="EMBL" id="GAE92644.1"/>
    </source>
</evidence>
<dbReference type="GO" id="GO:0042601">
    <property type="term" value="C:endospore-forming forespore"/>
    <property type="evidence" value="ECO:0007669"/>
    <property type="project" value="TreeGrafter"/>
</dbReference>
<dbReference type="OrthoDB" id="2379727at2"/>
<reference evidence="2 3" key="1">
    <citation type="journal article" date="2014" name="Genome Announc.">
        <title>Draft Genome Sequence of the Boron-Tolerant and Moderately Halotolerant Bacterium Gracilibacillus boraciitolerans JCM 21714T.</title>
        <authorList>
            <person name="Ahmed I."/>
            <person name="Oshima K."/>
            <person name="Suda W."/>
            <person name="Kitamura K."/>
            <person name="Iida T."/>
            <person name="Ohmori Y."/>
            <person name="Fujiwara T."/>
            <person name="Hattori M."/>
            <person name="Ohkuma M."/>
        </authorList>
    </citation>
    <scope>NUCLEOTIDE SEQUENCE [LARGE SCALE GENOMIC DNA]</scope>
    <source>
        <strain evidence="2 3">JCM 21714</strain>
    </source>
</reference>